<proteinExistence type="inferred from homology"/>
<comment type="similarity">
    <text evidence="1">Belongs to the plant acyltransferase family.</text>
</comment>
<keyword evidence="5" id="KW-1185">Reference proteome</keyword>
<dbReference type="GO" id="GO:0016746">
    <property type="term" value="F:acyltransferase activity"/>
    <property type="evidence" value="ECO:0007669"/>
    <property type="project" value="UniProtKB-KW"/>
</dbReference>
<gene>
    <name evidence="4" type="ORF">RJ639_046746</name>
</gene>
<evidence type="ECO:0000256" key="3">
    <source>
        <dbReference type="ARBA" id="ARBA00023315"/>
    </source>
</evidence>
<dbReference type="PANTHER" id="PTHR31623">
    <property type="entry name" value="F21J9.9"/>
    <property type="match status" value="1"/>
</dbReference>
<dbReference type="Pfam" id="PF02458">
    <property type="entry name" value="Transferase"/>
    <property type="match status" value="1"/>
</dbReference>
<organism evidence="4 5">
    <name type="scientific">Escallonia herrerae</name>
    <dbReference type="NCBI Taxonomy" id="1293975"/>
    <lineage>
        <taxon>Eukaryota</taxon>
        <taxon>Viridiplantae</taxon>
        <taxon>Streptophyta</taxon>
        <taxon>Embryophyta</taxon>
        <taxon>Tracheophyta</taxon>
        <taxon>Spermatophyta</taxon>
        <taxon>Magnoliopsida</taxon>
        <taxon>eudicotyledons</taxon>
        <taxon>Gunneridae</taxon>
        <taxon>Pentapetalae</taxon>
        <taxon>asterids</taxon>
        <taxon>campanulids</taxon>
        <taxon>Escalloniales</taxon>
        <taxon>Escalloniaceae</taxon>
        <taxon>Escallonia</taxon>
    </lineage>
</organism>
<accession>A0AA89B0F6</accession>
<dbReference type="Proteomes" id="UP001188597">
    <property type="component" value="Unassembled WGS sequence"/>
</dbReference>
<dbReference type="InterPro" id="IPR023213">
    <property type="entry name" value="CAT-like_dom_sf"/>
</dbReference>
<sequence length="491" mass="54415">MREHLTEENGELHSEDNSLLLKTWVSFCFSFGQMEPHMEVEIISEETIRPSSSKLSDLTTLRLSLLDQLSPPVYIPVILYYHMNPDVDLDKIKHVAARLKVSLSKTLSHFYPLAGRIKDPFSIDCSNEGILFRQANVTCNFSEFLEKPRTDSLEKFLPCPLFSNEPDNSKVHVAVQLNIFASGSGIAIGACFLHKLVDAASMAAFLKCWAAIARDEDDKAALVSSNVDFEAASQLFTPSKVVPSGNQFLLSDDWPLKAVKAVCKRFVFDATAISRLKAEATSELLSNPSRVMVVLGFIWKCIMAVSKNPKSPSVLTFAVDMRRRMVPHLSPNCIGNMVWQAMASTTPGEKDELRHLVCLMRAAMAKVNHDHTKSLQGETGLAAVSKLKEELKEMQSRGNRGGGPDNTVSLMNSWCGFGFNEVDFGWGKPMWVSNVGGQYDYLAVNIVVLMENGVAGEEIEAWITLAENEMSLLEHDPEFRSFASLNPSITA</sequence>
<name>A0AA89B0F6_9ASTE</name>
<comment type="caution">
    <text evidence="4">The sequence shown here is derived from an EMBL/GenBank/DDBJ whole genome shotgun (WGS) entry which is preliminary data.</text>
</comment>
<reference evidence="4" key="1">
    <citation type="submission" date="2022-12" db="EMBL/GenBank/DDBJ databases">
        <title>Draft genome assemblies for two species of Escallonia (Escalloniales).</title>
        <authorList>
            <person name="Chanderbali A."/>
            <person name="Dervinis C."/>
            <person name="Anghel I."/>
            <person name="Soltis D."/>
            <person name="Soltis P."/>
            <person name="Zapata F."/>
        </authorList>
    </citation>
    <scope>NUCLEOTIDE SEQUENCE</scope>
    <source>
        <strain evidence="4">UCBG64.0493</strain>
        <tissue evidence="4">Leaf</tissue>
    </source>
</reference>
<keyword evidence="3" id="KW-0012">Acyltransferase</keyword>
<dbReference type="EMBL" id="JAVXUP010000706">
    <property type="protein sequence ID" value="KAK3022530.1"/>
    <property type="molecule type" value="Genomic_DNA"/>
</dbReference>
<protein>
    <submittedName>
        <fullName evidence="4">Uncharacterized protein</fullName>
    </submittedName>
</protein>
<evidence type="ECO:0000256" key="1">
    <source>
        <dbReference type="ARBA" id="ARBA00009861"/>
    </source>
</evidence>
<evidence type="ECO:0000313" key="4">
    <source>
        <dbReference type="EMBL" id="KAK3022530.1"/>
    </source>
</evidence>
<dbReference type="Gene3D" id="3.30.559.10">
    <property type="entry name" value="Chloramphenicol acetyltransferase-like domain"/>
    <property type="match status" value="2"/>
</dbReference>
<dbReference type="PANTHER" id="PTHR31623:SF110">
    <property type="entry name" value="VINORINE SYNTHASE-LIKE"/>
    <property type="match status" value="1"/>
</dbReference>
<dbReference type="AlphaFoldDB" id="A0AA89B0F6"/>
<evidence type="ECO:0000313" key="5">
    <source>
        <dbReference type="Proteomes" id="UP001188597"/>
    </source>
</evidence>
<evidence type="ECO:0000256" key="2">
    <source>
        <dbReference type="ARBA" id="ARBA00022679"/>
    </source>
</evidence>
<keyword evidence="2" id="KW-0808">Transferase</keyword>